<keyword evidence="1" id="KW-1133">Transmembrane helix</keyword>
<feature type="transmembrane region" description="Helical" evidence="1">
    <location>
        <begin position="59"/>
        <end position="77"/>
    </location>
</feature>
<keyword evidence="2" id="KW-0496">Mitochondrion</keyword>
<name>A0A1C8CJE1_9PLAT</name>
<dbReference type="EMBL" id="KP780992">
    <property type="protein sequence ID" value="AKP19683.1"/>
    <property type="molecule type" value="Genomic_DNA"/>
</dbReference>
<geneLocation type="mitochondrion" evidence="2"/>
<sequence>MILSLFNFISISLVSICLVFSILSSNILVLWILIEISGFCLIYMFLSCDTNSNISFSSFLFYLANGISSILIISGVFMESVILIEFGLCSKFFIFPFSVILFYVFNNVSWVVIFVIGSMFKLFILGLSSIINILIHWELLIMTILICIFFILFIELNIKGLWFVLNLGSSIVLFIGCLSLNNNDLFWLLSIYLLLSYINIYLLSSLDIINSFYVSINNNITLNYLLFLVGFPISLNLLYKIFSIVIILNINNSILLIFWLTYIILETSLLFFYFSSILSNLKSFY</sequence>
<feature type="transmembrane region" description="Helical" evidence="1">
    <location>
        <begin position="28"/>
        <end position="47"/>
    </location>
</feature>
<keyword evidence="1" id="KW-0812">Transmembrane</keyword>
<evidence type="ECO:0000313" key="2">
    <source>
        <dbReference type="EMBL" id="AKP19683.1"/>
    </source>
</evidence>
<feature type="transmembrane region" description="Helical" evidence="1">
    <location>
        <begin position="255"/>
        <end position="275"/>
    </location>
</feature>
<feature type="transmembrane region" description="Helical" evidence="1">
    <location>
        <begin position="6"/>
        <end position="23"/>
    </location>
</feature>
<dbReference type="RefSeq" id="YP_009309696.1">
    <property type="nucleotide sequence ID" value="NC_031438.1"/>
</dbReference>
<proteinExistence type="predicted"/>
<gene>
    <name evidence="2" type="primary">ND2</name>
</gene>
<dbReference type="GeneID" id="29294486"/>
<dbReference type="CTD" id="4536"/>
<feature type="transmembrane region" description="Helical" evidence="1">
    <location>
        <begin position="134"/>
        <end position="154"/>
    </location>
</feature>
<evidence type="ECO:0000256" key="1">
    <source>
        <dbReference type="SAM" id="Phobius"/>
    </source>
</evidence>
<dbReference type="AlphaFoldDB" id="A0A1C8CJE1"/>
<keyword evidence="1" id="KW-0472">Membrane</keyword>
<feature type="transmembrane region" description="Helical" evidence="1">
    <location>
        <begin position="84"/>
        <end position="104"/>
    </location>
</feature>
<reference evidence="2" key="1">
    <citation type="journal article" date="2016" name="J. Fish Dis.">
        <title>Comparative analyses within Gyrodactylus (Platyhelminthes: Monogenea) mitochondrial genomes and conserved polymerase chain reaction primers for gyrodactylid mitochondrial DNA.</title>
        <authorList>
            <person name="Ye F."/>
            <person name="Easy R.H."/>
            <person name="King S.D."/>
            <person name="Cone D.K."/>
            <person name="You P."/>
        </authorList>
    </citation>
    <scope>NUCLEOTIDE SEQUENCE</scope>
</reference>
<protein>
    <submittedName>
        <fullName evidence="2">NADH dehydrogenase subunit 2</fullName>
    </submittedName>
</protein>
<feature type="transmembrane region" description="Helical" evidence="1">
    <location>
        <begin position="185"/>
        <end position="204"/>
    </location>
</feature>
<feature type="transmembrane region" description="Helical" evidence="1">
    <location>
        <begin position="224"/>
        <end position="248"/>
    </location>
</feature>
<feature type="transmembrane region" description="Helical" evidence="1">
    <location>
        <begin position="160"/>
        <end position="178"/>
    </location>
</feature>
<feature type="transmembrane region" description="Helical" evidence="1">
    <location>
        <begin position="110"/>
        <end position="127"/>
    </location>
</feature>
<organism evidence="2">
    <name type="scientific">Gyrodactylus parvae</name>
    <dbReference type="NCBI Taxonomy" id="430758"/>
    <lineage>
        <taxon>Eukaryota</taxon>
        <taxon>Metazoa</taxon>
        <taxon>Spiralia</taxon>
        <taxon>Lophotrochozoa</taxon>
        <taxon>Platyhelminthes</taxon>
        <taxon>Monogenea</taxon>
        <taxon>Monopisthocotylea</taxon>
        <taxon>Gyrodactylidea</taxon>
        <taxon>Gyrodactylidae</taxon>
        <taxon>Gyrodactylus</taxon>
    </lineage>
</organism>
<accession>A0A1C8CJE1</accession>